<protein>
    <submittedName>
        <fullName evidence="2">Helix-turn-helix domain-containing protein</fullName>
    </submittedName>
</protein>
<evidence type="ECO:0000259" key="1">
    <source>
        <dbReference type="Pfam" id="PF13411"/>
    </source>
</evidence>
<proteinExistence type="predicted"/>
<dbReference type="SUPFAM" id="SSF46955">
    <property type="entry name" value="Putative DNA-binding domain"/>
    <property type="match status" value="1"/>
</dbReference>
<dbReference type="InterPro" id="IPR000551">
    <property type="entry name" value="MerR-type_HTH_dom"/>
</dbReference>
<evidence type="ECO:0000313" key="2">
    <source>
        <dbReference type="EMBL" id="URI15054.1"/>
    </source>
</evidence>
<reference evidence="2" key="1">
    <citation type="submission" date="2022-05" db="EMBL/GenBank/DDBJ databases">
        <title>Brevundimonas albigilva TT17 genome sequence.</title>
        <authorList>
            <person name="Lee K."/>
            <person name="Son H."/>
        </authorList>
    </citation>
    <scope>NUCLEOTIDE SEQUENCE</scope>
    <source>
        <strain evidence="2">TT17</strain>
    </source>
</reference>
<dbReference type="Pfam" id="PF13411">
    <property type="entry name" value="MerR_1"/>
    <property type="match status" value="1"/>
</dbReference>
<dbReference type="Proteomes" id="UP001055429">
    <property type="component" value="Chromosome"/>
</dbReference>
<name>A0ABY4SPR4_9CAUL</name>
<dbReference type="RefSeq" id="WP_250201840.1">
    <property type="nucleotide sequence ID" value="NZ_CP097649.1"/>
</dbReference>
<dbReference type="EMBL" id="CP097649">
    <property type="protein sequence ID" value="URI15054.1"/>
    <property type="molecule type" value="Genomic_DNA"/>
</dbReference>
<evidence type="ECO:0000313" key="3">
    <source>
        <dbReference type="Proteomes" id="UP001055429"/>
    </source>
</evidence>
<organism evidence="2 3">
    <name type="scientific">Brevundimonas albigilva</name>
    <dbReference type="NCBI Taxonomy" id="1312364"/>
    <lineage>
        <taxon>Bacteria</taxon>
        <taxon>Pseudomonadati</taxon>
        <taxon>Pseudomonadota</taxon>
        <taxon>Alphaproteobacteria</taxon>
        <taxon>Caulobacterales</taxon>
        <taxon>Caulobacteraceae</taxon>
        <taxon>Brevundimonas</taxon>
    </lineage>
</organism>
<sequence>MSSAQISLRSREGQFTPSETAAITGTPLHLQRLWRAQGLLRARQGGRASFTPRELAEMRLMMRMRGLGVSLPASRRAAVEAAPGVVFAALSEYQRRTLAVEGAGDEAAAYIRALEQTGDHAHLLILAELESMSQVYRHAVIENGECRLLHALSEDAADETVEAAGLINLWAVAAAIAHATPRPLFTLVPPKRWTMKCS</sequence>
<dbReference type="Gene3D" id="1.10.1660.10">
    <property type="match status" value="1"/>
</dbReference>
<accession>A0ABY4SPR4</accession>
<gene>
    <name evidence="2" type="ORF">M8231_14845</name>
</gene>
<dbReference type="InterPro" id="IPR009061">
    <property type="entry name" value="DNA-bd_dom_put_sf"/>
</dbReference>
<keyword evidence="3" id="KW-1185">Reference proteome</keyword>
<feature type="domain" description="HTH merR-type" evidence="1">
    <location>
        <begin position="16"/>
        <end position="76"/>
    </location>
</feature>